<evidence type="ECO:0000313" key="2">
    <source>
        <dbReference type="Proteomes" id="UP000826656"/>
    </source>
</evidence>
<gene>
    <name evidence="1" type="ORF">KY290_018442</name>
</gene>
<dbReference type="Proteomes" id="UP000826656">
    <property type="component" value="Unassembled WGS sequence"/>
</dbReference>
<sequence length="61" mass="7762">MERIWVRILLMKMEWIWVRILLMKMEWIWVRILLMKMRKIICWTFALIEWLGKGIYHLGNK</sequence>
<name>A0ABQ7VFK9_SOLTU</name>
<comment type="caution">
    <text evidence="1">The sequence shown here is derived from an EMBL/GenBank/DDBJ whole genome shotgun (WGS) entry which is preliminary data.</text>
</comment>
<organism evidence="1 2">
    <name type="scientific">Solanum tuberosum</name>
    <name type="common">Potato</name>
    <dbReference type="NCBI Taxonomy" id="4113"/>
    <lineage>
        <taxon>Eukaryota</taxon>
        <taxon>Viridiplantae</taxon>
        <taxon>Streptophyta</taxon>
        <taxon>Embryophyta</taxon>
        <taxon>Tracheophyta</taxon>
        <taxon>Spermatophyta</taxon>
        <taxon>Magnoliopsida</taxon>
        <taxon>eudicotyledons</taxon>
        <taxon>Gunneridae</taxon>
        <taxon>Pentapetalae</taxon>
        <taxon>asterids</taxon>
        <taxon>lamiids</taxon>
        <taxon>Solanales</taxon>
        <taxon>Solanaceae</taxon>
        <taxon>Solanoideae</taxon>
        <taxon>Solaneae</taxon>
        <taxon>Solanum</taxon>
    </lineage>
</organism>
<accession>A0ABQ7VFK9</accession>
<reference evidence="1 2" key="1">
    <citation type="journal article" date="2021" name="bioRxiv">
        <title>Chromosome-scale and haplotype-resolved genome assembly of a tetraploid potato cultivar.</title>
        <authorList>
            <person name="Sun H."/>
            <person name="Jiao W.-B."/>
            <person name="Krause K."/>
            <person name="Campoy J.A."/>
            <person name="Goel M."/>
            <person name="Folz-Donahue K."/>
            <person name="Kukat C."/>
            <person name="Huettel B."/>
            <person name="Schneeberger K."/>
        </authorList>
    </citation>
    <scope>NUCLEOTIDE SEQUENCE [LARGE SCALE GENOMIC DNA]</scope>
    <source>
        <strain evidence="1">SolTubOtavaFocal</strain>
        <tissue evidence="1">Leaves</tissue>
    </source>
</reference>
<protein>
    <submittedName>
        <fullName evidence="1">Uncharacterized protein</fullName>
    </submittedName>
</protein>
<keyword evidence="2" id="KW-1185">Reference proteome</keyword>
<proteinExistence type="predicted"/>
<evidence type="ECO:0000313" key="1">
    <source>
        <dbReference type="EMBL" id="KAH0762369.1"/>
    </source>
</evidence>
<dbReference type="EMBL" id="JAIVGD010000013">
    <property type="protein sequence ID" value="KAH0762369.1"/>
    <property type="molecule type" value="Genomic_DNA"/>
</dbReference>